<keyword evidence="9 15" id="KW-0378">Hydrolase</keyword>
<dbReference type="Proteomes" id="UP000800235">
    <property type="component" value="Unassembled WGS sequence"/>
</dbReference>
<evidence type="ECO:0000256" key="14">
    <source>
        <dbReference type="ARBA" id="ARBA00023180"/>
    </source>
</evidence>
<feature type="binding site" evidence="15">
    <location>
        <position position="571"/>
    </location>
    <ligand>
        <name>Ca(2+)</name>
        <dbReference type="ChEBI" id="CHEBI:29108"/>
    </ligand>
</feature>
<keyword evidence="5" id="KW-0964">Secreted</keyword>
<protein>
    <recommendedName>
        <fullName evidence="4">tripeptidyl-peptidase II</fullName>
        <ecNumber evidence="4">3.4.14.10</ecNumber>
    </recommendedName>
</protein>
<dbReference type="GO" id="GO:0006508">
    <property type="term" value="P:proteolysis"/>
    <property type="evidence" value="ECO:0007669"/>
    <property type="project" value="UniProtKB-KW"/>
</dbReference>
<dbReference type="Pfam" id="PF00082">
    <property type="entry name" value="Peptidase_S8"/>
    <property type="match status" value="1"/>
</dbReference>
<dbReference type="FunFam" id="3.40.50.200:FF:000015">
    <property type="entry name" value="Tripeptidyl peptidase A"/>
    <property type="match status" value="1"/>
</dbReference>
<dbReference type="InterPro" id="IPR036852">
    <property type="entry name" value="Peptidase_S8/S53_dom_sf"/>
</dbReference>
<evidence type="ECO:0000313" key="18">
    <source>
        <dbReference type="EMBL" id="KAF2416085.1"/>
    </source>
</evidence>
<dbReference type="PANTHER" id="PTHR14218:SF10">
    <property type="entry name" value="PEPTIDASE S53 DOMAIN-CONTAINING PROTEIN"/>
    <property type="match status" value="1"/>
</dbReference>
<name>A0A9P4NDT8_9PEZI</name>
<accession>A0A9P4NDT8</accession>
<evidence type="ECO:0000256" key="3">
    <source>
        <dbReference type="ARBA" id="ARBA00004239"/>
    </source>
</evidence>
<evidence type="ECO:0000256" key="13">
    <source>
        <dbReference type="ARBA" id="ARBA00023145"/>
    </source>
</evidence>
<keyword evidence="7 15" id="KW-0479">Metal-binding</keyword>
<evidence type="ECO:0000256" key="15">
    <source>
        <dbReference type="PROSITE-ProRule" id="PRU01032"/>
    </source>
</evidence>
<evidence type="ECO:0000256" key="8">
    <source>
        <dbReference type="ARBA" id="ARBA00022729"/>
    </source>
</evidence>
<reference evidence="18" key="1">
    <citation type="journal article" date="2020" name="Stud. Mycol.">
        <title>101 Dothideomycetes genomes: a test case for predicting lifestyles and emergence of pathogens.</title>
        <authorList>
            <person name="Haridas S."/>
            <person name="Albert R."/>
            <person name="Binder M."/>
            <person name="Bloem J."/>
            <person name="Labutti K."/>
            <person name="Salamov A."/>
            <person name="Andreopoulos B."/>
            <person name="Baker S."/>
            <person name="Barry K."/>
            <person name="Bills G."/>
            <person name="Bluhm B."/>
            <person name="Cannon C."/>
            <person name="Castanera R."/>
            <person name="Culley D."/>
            <person name="Daum C."/>
            <person name="Ezra D."/>
            <person name="Gonzalez J."/>
            <person name="Henrissat B."/>
            <person name="Kuo A."/>
            <person name="Liang C."/>
            <person name="Lipzen A."/>
            <person name="Lutzoni F."/>
            <person name="Magnuson J."/>
            <person name="Mondo S."/>
            <person name="Nolan M."/>
            <person name="Ohm R."/>
            <person name="Pangilinan J."/>
            <person name="Park H.-J."/>
            <person name="Ramirez L."/>
            <person name="Alfaro M."/>
            <person name="Sun H."/>
            <person name="Tritt A."/>
            <person name="Yoshinaga Y."/>
            <person name="Zwiers L.-H."/>
            <person name="Turgeon B."/>
            <person name="Goodwin S."/>
            <person name="Spatafora J."/>
            <person name="Crous P."/>
            <person name="Grigoriev I."/>
        </authorList>
    </citation>
    <scope>NUCLEOTIDE SEQUENCE</scope>
    <source>
        <strain evidence="18">CBS 130266</strain>
    </source>
</reference>
<feature type="signal peptide" evidence="16">
    <location>
        <begin position="1"/>
        <end position="19"/>
    </location>
</feature>
<dbReference type="CDD" id="cd11377">
    <property type="entry name" value="Pro-peptidase_S53"/>
    <property type="match status" value="1"/>
</dbReference>
<dbReference type="PROSITE" id="PS51695">
    <property type="entry name" value="SEDOLISIN"/>
    <property type="match status" value="1"/>
</dbReference>
<dbReference type="Pfam" id="PF09286">
    <property type="entry name" value="Pro-kuma_activ"/>
    <property type="match status" value="1"/>
</dbReference>
<feature type="domain" description="Peptidase S53" evidence="17">
    <location>
        <begin position="204"/>
        <end position="591"/>
    </location>
</feature>
<proteinExistence type="predicted"/>
<feature type="active site" description="Charge relay system" evidence="15">
    <location>
        <position position="282"/>
    </location>
</feature>
<dbReference type="GO" id="GO:0008240">
    <property type="term" value="F:tripeptidyl-peptidase activity"/>
    <property type="evidence" value="ECO:0007669"/>
    <property type="project" value="UniProtKB-EC"/>
</dbReference>
<dbReference type="GO" id="GO:0004252">
    <property type="term" value="F:serine-type endopeptidase activity"/>
    <property type="evidence" value="ECO:0007669"/>
    <property type="project" value="UniProtKB-UniRule"/>
</dbReference>
<organism evidence="18 19">
    <name type="scientific">Tothia fuscella</name>
    <dbReference type="NCBI Taxonomy" id="1048955"/>
    <lineage>
        <taxon>Eukaryota</taxon>
        <taxon>Fungi</taxon>
        <taxon>Dikarya</taxon>
        <taxon>Ascomycota</taxon>
        <taxon>Pezizomycotina</taxon>
        <taxon>Dothideomycetes</taxon>
        <taxon>Pleosporomycetidae</taxon>
        <taxon>Venturiales</taxon>
        <taxon>Cylindrosympodiaceae</taxon>
        <taxon>Tothia</taxon>
    </lineage>
</organism>
<evidence type="ECO:0000256" key="9">
    <source>
        <dbReference type="ARBA" id="ARBA00022801"/>
    </source>
</evidence>
<dbReference type="InterPro" id="IPR030400">
    <property type="entry name" value="Sedolisin_dom"/>
</dbReference>
<dbReference type="Gene3D" id="3.40.50.200">
    <property type="entry name" value="Peptidase S8/S53 domain"/>
    <property type="match status" value="1"/>
</dbReference>
<comment type="function">
    <text evidence="2">Secreted tripeptidyl-peptidase which degrades proteins at acidic pHs and is involved in virulence.</text>
</comment>
<keyword evidence="6 15" id="KW-0645">Protease</keyword>
<dbReference type="PROSITE" id="PS00138">
    <property type="entry name" value="SUBTILASE_SER"/>
    <property type="match status" value="1"/>
</dbReference>
<evidence type="ECO:0000256" key="10">
    <source>
        <dbReference type="ARBA" id="ARBA00022825"/>
    </source>
</evidence>
<evidence type="ECO:0000256" key="4">
    <source>
        <dbReference type="ARBA" id="ARBA00012462"/>
    </source>
</evidence>
<sequence length="594" mass="64653">MVWQILILLCMWKQPFSLAASGYQAFDSLQGTPVGWEIDSTLLADSKLRFSVALTPLNEGLLQKALQNVSTIGSSQYGKYLAKDELQRLLQPSSFGTKAVIDWLKSASVGESDIQLRGEWVNFVATVRQADMLMQTSFHTYRSLADKEITQIRTKQVFLPANLIPYIKLIHPTTYFTPTRLRKSPVEQIRIASPEDIDASCRTQITPKCLQDLYRIKSVNPDPKTAGFIGVAGFLNELPGRNDLSQFAKESAPWAPAANFTTSSLLGGAVDEKKYTSEATLDVQYTVPLTYPMRNHFYSTGGKGPLVPDLNFPTQASSMNEPWLEFFAHLLSLTNPAELPHTISISYGDEEQTLPVTYAKTVCEQIAQLGVRGVSVLSGSGDFGPGSTCQTNDGKKTTRFLPFFPASCPYITSVGGTRGINPETAVAFSSGGFSDIWPQPWYQGKAVNGYLSKLGSRWQGLYNPKGRGFPDIAAQGSAFRVIINGRRSSVSGTSASTPVVAAIIALLNAQRLNEGKPTLGFLNPWIYSLEGKGLTDIVTGGSRGCYGKSQYSGANTVNVPYASWNATAGWDPVTGLGTPLFDQMLNLLPTNITV</sequence>
<comment type="catalytic activity">
    <reaction evidence="1">
        <text>Release of an N-terminal tripeptide from a polypeptide.</text>
        <dbReference type="EC" id="3.4.14.10"/>
    </reaction>
</comment>
<evidence type="ECO:0000256" key="12">
    <source>
        <dbReference type="ARBA" id="ARBA00023026"/>
    </source>
</evidence>
<keyword evidence="12" id="KW-0843">Virulence</keyword>
<keyword evidence="13" id="KW-0865">Zymogen</keyword>
<comment type="cofactor">
    <cofactor evidence="15">
        <name>Ca(2+)</name>
        <dbReference type="ChEBI" id="CHEBI:29108"/>
    </cofactor>
    <text evidence="15">Binds 1 Ca(2+) ion per subunit.</text>
</comment>
<feature type="binding site" evidence="15">
    <location>
        <position position="536"/>
    </location>
    <ligand>
        <name>Ca(2+)</name>
        <dbReference type="ChEBI" id="CHEBI:29108"/>
    </ligand>
</feature>
<evidence type="ECO:0000259" key="17">
    <source>
        <dbReference type="PROSITE" id="PS51695"/>
    </source>
</evidence>
<keyword evidence="8 16" id="KW-0732">Signal</keyword>
<dbReference type="InterPro" id="IPR000209">
    <property type="entry name" value="Peptidase_S8/S53_dom"/>
</dbReference>
<gene>
    <name evidence="18" type="ORF">EJ08DRAFT_673785</name>
</gene>
<feature type="active site" description="Charge relay system" evidence="15">
    <location>
        <position position="278"/>
    </location>
</feature>
<keyword evidence="10 15" id="KW-0720">Serine protease</keyword>
<comment type="subcellular location">
    <subcellularLocation>
        <location evidence="3">Secreted</location>
        <location evidence="3">Extracellular space</location>
    </subcellularLocation>
</comment>
<dbReference type="SUPFAM" id="SSF52743">
    <property type="entry name" value="Subtilisin-like"/>
    <property type="match status" value="1"/>
</dbReference>
<dbReference type="OrthoDB" id="409122at2759"/>
<dbReference type="PANTHER" id="PTHR14218">
    <property type="entry name" value="PROTEASE S8 TRIPEPTIDYL PEPTIDASE I CLN2"/>
    <property type="match status" value="1"/>
</dbReference>
<comment type="caution">
    <text evidence="18">The sequence shown here is derived from an EMBL/GenBank/DDBJ whole genome shotgun (WGS) entry which is preliminary data.</text>
</comment>
<feature type="chain" id="PRO_5040357233" description="tripeptidyl-peptidase II" evidence="16">
    <location>
        <begin position="20"/>
        <end position="594"/>
    </location>
</feature>
<feature type="binding site" evidence="15">
    <location>
        <position position="537"/>
    </location>
    <ligand>
        <name>Ca(2+)</name>
        <dbReference type="ChEBI" id="CHEBI:29108"/>
    </ligand>
</feature>
<dbReference type="AlphaFoldDB" id="A0A9P4NDT8"/>
<keyword evidence="11 15" id="KW-0106">Calcium</keyword>
<dbReference type="InterPro" id="IPR015366">
    <property type="entry name" value="S53_propep"/>
</dbReference>
<feature type="active site" description="Charge relay system" evidence="15">
    <location>
        <position position="494"/>
    </location>
</feature>
<keyword evidence="14" id="KW-0325">Glycoprotein</keyword>
<dbReference type="GO" id="GO:0005576">
    <property type="term" value="C:extracellular region"/>
    <property type="evidence" value="ECO:0007669"/>
    <property type="project" value="UniProtKB-SubCell"/>
</dbReference>
<dbReference type="InterPro" id="IPR023828">
    <property type="entry name" value="Peptidase_S8_Ser-AS"/>
</dbReference>
<dbReference type="SUPFAM" id="SSF54897">
    <property type="entry name" value="Protease propeptides/inhibitors"/>
    <property type="match status" value="1"/>
</dbReference>
<evidence type="ECO:0000313" key="19">
    <source>
        <dbReference type="Proteomes" id="UP000800235"/>
    </source>
</evidence>
<keyword evidence="19" id="KW-1185">Reference proteome</keyword>
<dbReference type="EC" id="3.4.14.10" evidence="4"/>
<evidence type="ECO:0000256" key="2">
    <source>
        <dbReference type="ARBA" id="ARBA00002451"/>
    </source>
</evidence>
<evidence type="ECO:0000256" key="11">
    <source>
        <dbReference type="ARBA" id="ARBA00022837"/>
    </source>
</evidence>
<evidence type="ECO:0000256" key="7">
    <source>
        <dbReference type="ARBA" id="ARBA00022723"/>
    </source>
</evidence>
<evidence type="ECO:0000256" key="5">
    <source>
        <dbReference type="ARBA" id="ARBA00022525"/>
    </source>
</evidence>
<evidence type="ECO:0000256" key="16">
    <source>
        <dbReference type="SAM" id="SignalP"/>
    </source>
</evidence>
<dbReference type="SMART" id="SM00944">
    <property type="entry name" value="Pro-kuma_activ"/>
    <property type="match status" value="1"/>
</dbReference>
<feature type="binding site" evidence="15">
    <location>
        <position position="569"/>
    </location>
    <ligand>
        <name>Ca(2+)</name>
        <dbReference type="ChEBI" id="CHEBI:29108"/>
    </ligand>
</feature>
<dbReference type="CDD" id="cd04056">
    <property type="entry name" value="Peptidases_S53"/>
    <property type="match status" value="1"/>
</dbReference>
<dbReference type="InterPro" id="IPR050819">
    <property type="entry name" value="Tripeptidyl-peptidase_I"/>
</dbReference>
<evidence type="ECO:0000256" key="1">
    <source>
        <dbReference type="ARBA" id="ARBA00001910"/>
    </source>
</evidence>
<evidence type="ECO:0000256" key="6">
    <source>
        <dbReference type="ARBA" id="ARBA00022670"/>
    </source>
</evidence>
<dbReference type="EMBL" id="MU007170">
    <property type="protein sequence ID" value="KAF2416085.1"/>
    <property type="molecule type" value="Genomic_DNA"/>
</dbReference>
<dbReference type="GO" id="GO:0046872">
    <property type="term" value="F:metal ion binding"/>
    <property type="evidence" value="ECO:0007669"/>
    <property type="project" value="UniProtKB-UniRule"/>
</dbReference>